<dbReference type="InterPro" id="IPR036102">
    <property type="entry name" value="OsmC/Ohrsf"/>
</dbReference>
<sequence length="131" mass="13392">MSALGFEVRVAAGSRSGEVVPAYVVPHTWTDGGIAVEGGGTGAHLLLTAIGCCVLNDVLREAGPLGIEVDGVRVDVAGEFDDATWASTSVDYRVEVDSAAGADELDGLLARVADVAEIPRAVGGEVTVTRR</sequence>
<dbReference type="SUPFAM" id="SSF82784">
    <property type="entry name" value="OsmC-like"/>
    <property type="match status" value="1"/>
</dbReference>
<gene>
    <name evidence="1" type="ORF">NOCA1120287</name>
</gene>
<accession>A0A2P2C4K3</accession>
<dbReference type="Pfam" id="PF02566">
    <property type="entry name" value="OsmC"/>
    <property type="match status" value="1"/>
</dbReference>
<dbReference type="Gene3D" id="3.30.300.20">
    <property type="match status" value="1"/>
</dbReference>
<organism evidence="1">
    <name type="scientific">metagenome</name>
    <dbReference type="NCBI Taxonomy" id="256318"/>
    <lineage>
        <taxon>unclassified sequences</taxon>
        <taxon>metagenomes</taxon>
    </lineage>
</organism>
<dbReference type="InterPro" id="IPR003718">
    <property type="entry name" value="OsmC/Ohr_fam"/>
</dbReference>
<name>A0A2P2C4K3_9ZZZZ</name>
<dbReference type="InterPro" id="IPR015946">
    <property type="entry name" value="KH_dom-like_a/b"/>
</dbReference>
<protein>
    <submittedName>
        <fullName evidence="1">Putative OsmC family protein</fullName>
    </submittedName>
</protein>
<evidence type="ECO:0000313" key="1">
    <source>
        <dbReference type="EMBL" id="CUR56955.1"/>
    </source>
</evidence>
<dbReference type="AlphaFoldDB" id="A0A2P2C4K3"/>
<proteinExistence type="predicted"/>
<dbReference type="EMBL" id="CZKB01000004">
    <property type="protein sequence ID" value="CUR56955.1"/>
    <property type="molecule type" value="Genomic_DNA"/>
</dbReference>
<reference evidence="1" key="1">
    <citation type="submission" date="2015-08" db="EMBL/GenBank/DDBJ databases">
        <authorList>
            <person name="Babu N.S."/>
            <person name="Beckwith C.J."/>
            <person name="Beseler K.G."/>
            <person name="Brison A."/>
            <person name="Carone J.V."/>
            <person name="Caskin T.P."/>
            <person name="Diamond M."/>
            <person name="Durham M.E."/>
            <person name="Foxe J.M."/>
            <person name="Go M."/>
            <person name="Henderson B.A."/>
            <person name="Jones I.B."/>
            <person name="McGettigan J.A."/>
            <person name="Micheletti S.J."/>
            <person name="Nasrallah M.E."/>
            <person name="Ortiz D."/>
            <person name="Piller C.R."/>
            <person name="Privatt S.R."/>
            <person name="Schneider S.L."/>
            <person name="Sharp S."/>
            <person name="Smith T.C."/>
            <person name="Stanton J.D."/>
            <person name="Ullery H.E."/>
            <person name="Wilson R.J."/>
            <person name="Serrano M.G."/>
            <person name="Buck G."/>
            <person name="Lee V."/>
            <person name="Wang Y."/>
            <person name="Carvalho R."/>
            <person name="Voegtly L."/>
            <person name="Shi R."/>
            <person name="Duckworth R."/>
            <person name="Johnson A."/>
            <person name="Loviza R."/>
            <person name="Walstead R."/>
            <person name="Shah Z."/>
            <person name="Kiflezghi M."/>
            <person name="Wade K."/>
            <person name="Ball S.L."/>
            <person name="Bradley K.W."/>
            <person name="Asai D.J."/>
            <person name="Bowman C.A."/>
            <person name="Russell D.A."/>
            <person name="Pope W.H."/>
            <person name="Jacobs-Sera D."/>
            <person name="Hendrix R.W."/>
            <person name="Hatfull G.F."/>
        </authorList>
    </citation>
    <scope>NUCLEOTIDE SEQUENCE</scope>
</reference>